<dbReference type="KEGG" id="pgv:SL003B_2131"/>
<dbReference type="Pfam" id="PF10649">
    <property type="entry name" value="DUF2478"/>
    <property type="match status" value="1"/>
</dbReference>
<name>F2IYU1_POLGS</name>
<dbReference type="AlphaFoldDB" id="F2IYU1"/>
<dbReference type="eggNOG" id="COG1618">
    <property type="taxonomic scope" value="Bacteria"/>
</dbReference>
<dbReference type="STRING" id="991905.SL003B_2131"/>
<protein>
    <submittedName>
        <fullName evidence="1">Molybdenum ABC transporter ATP-binding protein</fullName>
    </submittedName>
</protein>
<organism evidence="1 2">
    <name type="scientific">Polymorphum gilvum (strain LMG 25793 / CGMCC 1.9160 / SL003B-26A1)</name>
    <dbReference type="NCBI Taxonomy" id="991905"/>
    <lineage>
        <taxon>Bacteria</taxon>
        <taxon>Pseudomonadati</taxon>
        <taxon>Pseudomonadota</taxon>
        <taxon>Alphaproteobacteria</taxon>
        <taxon>Rhodobacterales</taxon>
        <taxon>Paracoccaceae</taxon>
        <taxon>Polymorphum</taxon>
    </lineage>
</organism>
<gene>
    <name evidence="1" type="ordered locus">SL003B_2131</name>
</gene>
<keyword evidence="1" id="KW-0067">ATP-binding</keyword>
<evidence type="ECO:0000313" key="2">
    <source>
        <dbReference type="Proteomes" id="UP000008130"/>
    </source>
</evidence>
<evidence type="ECO:0000313" key="1">
    <source>
        <dbReference type="EMBL" id="ADZ70556.1"/>
    </source>
</evidence>
<dbReference type="GO" id="GO:0005524">
    <property type="term" value="F:ATP binding"/>
    <property type="evidence" value="ECO:0007669"/>
    <property type="project" value="UniProtKB-KW"/>
</dbReference>
<sequence length="198" mass="20950">MDMTAEANTAGSDGTAEDGAEHAVGHLAGIVFDRKFPIDALLRQVAGQLRSDGLDLAGVIQTTGTDADCLDRSVCLEGLRERWQVPVLQDRGRFASGCRLDPGAIADVAGRLEADCARGADLLVVNRFGRAESEGHGLRTVLERALCAGIPVLIGVRADYAEAFEAFHGGIGRTLPPDADAVLAWCRAACRNHRSANE</sequence>
<accession>F2IYU1</accession>
<proteinExistence type="predicted"/>
<dbReference type="HOGENOM" id="CLU_106681_0_0_5"/>
<keyword evidence="2" id="KW-1185">Reference proteome</keyword>
<dbReference type="EMBL" id="CP002568">
    <property type="protein sequence ID" value="ADZ70556.1"/>
    <property type="molecule type" value="Genomic_DNA"/>
</dbReference>
<dbReference type="RefSeq" id="WP_013652874.1">
    <property type="nucleotide sequence ID" value="NC_015259.1"/>
</dbReference>
<dbReference type="OrthoDB" id="5918880at2"/>
<reference evidence="1 2" key="1">
    <citation type="journal article" date="2011" name="J. Bacteriol.">
        <title>Complete genome sequence of Polymorphum gilvum SL003B-26A1T, a crude oil-degrading bacterium from oil-polluted saline soil.</title>
        <authorList>
            <person name="Li S.G."/>
            <person name="Tang Y.Q."/>
            <person name="Nie Y."/>
            <person name="Cai M."/>
            <person name="Wu X.L."/>
        </authorList>
    </citation>
    <scope>NUCLEOTIDE SEQUENCE [LARGE SCALE GENOMIC DNA]</scope>
    <source>
        <strain evidence="2">LMG 25793 / CGMCC 1.9160 / SL003B-26A1</strain>
    </source>
</reference>
<keyword evidence="1" id="KW-0547">Nucleotide-binding</keyword>
<dbReference type="InterPro" id="IPR018912">
    <property type="entry name" value="DUF2478"/>
</dbReference>
<dbReference type="Proteomes" id="UP000008130">
    <property type="component" value="Chromosome"/>
</dbReference>